<reference evidence="3" key="1">
    <citation type="submission" date="2023-10" db="EMBL/GenBank/DDBJ databases">
        <authorList>
            <person name="Chen Y."/>
            <person name="Shah S."/>
            <person name="Dougan E. K."/>
            <person name="Thang M."/>
            <person name="Chan C."/>
        </authorList>
    </citation>
    <scope>NUCLEOTIDE SEQUENCE [LARGE SCALE GENOMIC DNA]</scope>
</reference>
<organism evidence="3 4">
    <name type="scientific">Prorocentrum cordatum</name>
    <dbReference type="NCBI Taxonomy" id="2364126"/>
    <lineage>
        <taxon>Eukaryota</taxon>
        <taxon>Sar</taxon>
        <taxon>Alveolata</taxon>
        <taxon>Dinophyceae</taxon>
        <taxon>Prorocentrales</taxon>
        <taxon>Prorocentraceae</taxon>
        <taxon>Prorocentrum</taxon>
    </lineage>
</organism>
<dbReference type="Proteomes" id="UP001189429">
    <property type="component" value="Unassembled WGS sequence"/>
</dbReference>
<name>A0ABN9S3A7_9DINO</name>
<sequence length="940" mass="102633">MDSDQFDALSGLIPVAVRSKVLARRAVRSGDPMAVSKEAKMEHDTLKAKVQKAETALDKARGHLMLQIERVHKLQCEFDALQVQEREAAKRAATAFTKLSGQQQANGDADDPAAALRDQLQKLGVNPSVLSDFDTLITQRDLAVERQAKQAAEAAAAEAAQTAESGAGPGADGQPGQPPPGASDSKDDAMDGKGISFADLDGEWIDDLVAKAGQREAVDLSAEDAPDAGSHGITRKAVEAALQHALERVKKPKVQQRGTRQIVRAARKLQASPLVQSGYMAQFCVMLDYVQHCDMCYSFAQVLSAMANDQALSLTRAAALHKTAGREQWVRKHSVNGSAALFKYIKLPDAWQSSTLVQYAPANSMQEWPPMTTRIVFILKRLGGVRIPVAKAKLKRLRHLQGASARKKTLQHMARAAIETTVTFGTSVQGTSMTELDTLRTLAAAALDSRSSGRSRTMALLLTPSPRMDPIYRATLEPVKAFMHVLWRNLMPQRTLEKGIAAAAARLGPHSSPWQAIKGPFSALWASLHRVGIDCSNLRGWIFPNGQVVNPSELCPRSVEALVERAVVSWQMQKISQHFEAPEFLEGIWIEPLRSLCFSRLLTASEGAYLRSVAIGGQWPQARQHAQGWVESPECLICHDGDGTLAHRHARCSCIEELGTPVPERVALLSAQAFHNKLVEIFLERGVLGKPRVPPDLLQWSLQPYYRWEGNPVNLTGDVFVDGSLYEDLPTYPVAGFSCVSLKPNGDVVATVLTGVLPGPHQDIDGAELYALYAVLLHATPPVIVHSDSSFVVKGVNLWGREHTTAAGFSWAHLWRLVWDKLDDWGDGVQVIKVKSHVTQKAVLEGVQSSRHTFGNKCADEEAKVRAYDRRPALQFQKLTAQHQKFVRGLGVWIAQVGAVMAETHAIGACPQLEAVRQRLRLEGGGGGDRMEDEVSEGSD</sequence>
<gene>
    <name evidence="3" type="ORF">PCOR1329_LOCUS26175</name>
</gene>
<evidence type="ECO:0000313" key="3">
    <source>
        <dbReference type="EMBL" id="CAK0826250.1"/>
    </source>
</evidence>
<dbReference type="InterPro" id="IPR012337">
    <property type="entry name" value="RNaseH-like_sf"/>
</dbReference>
<evidence type="ECO:0008006" key="5">
    <source>
        <dbReference type="Google" id="ProtNLM"/>
    </source>
</evidence>
<feature type="region of interest" description="Disordered" evidence="2">
    <location>
        <begin position="153"/>
        <end position="193"/>
    </location>
</feature>
<dbReference type="EMBL" id="CAUYUJ010009258">
    <property type="protein sequence ID" value="CAK0826250.1"/>
    <property type="molecule type" value="Genomic_DNA"/>
</dbReference>
<feature type="coiled-coil region" evidence="1">
    <location>
        <begin position="36"/>
        <end position="63"/>
    </location>
</feature>
<keyword evidence="1" id="KW-0175">Coiled coil</keyword>
<dbReference type="Gene3D" id="3.30.420.10">
    <property type="entry name" value="Ribonuclease H-like superfamily/Ribonuclease H"/>
    <property type="match status" value="1"/>
</dbReference>
<feature type="compositionally biased region" description="Low complexity" evidence="2">
    <location>
        <begin position="153"/>
        <end position="166"/>
    </location>
</feature>
<evidence type="ECO:0000256" key="1">
    <source>
        <dbReference type="SAM" id="Coils"/>
    </source>
</evidence>
<evidence type="ECO:0000256" key="2">
    <source>
        <dbReference type="SAM" id="MobiDB-lite"/>
    </source>
</evidence>
<keyword evidence="4" id="KW-1185">Reference proteome</keyword>
<accession>A0ABN9S3A7</accession>
<dbReference type="SUPFAM" id="SSF53098">
    <property type="entry name" value="Ribonuclease H-like"/>
    <property type="match status" value="1"/>
</dbReference>
<protein>
    <recommendedName>
        <fullName evidence="5">RNase H type-1 domain-containing protein</fullName>
    </recommendedName>
</protein>
<proteinExistence type="predicted"/>
<dbReference type="InterPro" id="IPR036397">
    <property type="entry name" value="RNaseH_sf"/>
</dbReference>
<comment type="caution">
    <text evidence="3">The sequence shown here is derived from an EMBL/GenBank/DDBJ whole genome shotgun (WGS) entry which is preliminary data.</text>
</comment>
<evidence type="ECO:0000313" key="4">
    <source>
        <dbReference type="Proteomes" id="UP001189429"/>
    </source>
</evidence>